<sequence length="140" mass="14482">MSAALPELAERMQRAIVNGRGIRFEAGDLDLLVAIGVNDLVQTENAKLLREQCLTRTMKSRSIPGGQPSSEGQNTGSGGTGGRTDRFAPPTSTSSGTTPIRDTSGLARRAQRMSGRQKKGSTPSSSNGSEGSASATSADS</sequence>
<reference evidence="2 3" key="1">
    <citation type="submission" date="2018-10" db="EMBL/GenBank/DDBJ databases">
        <title>Characterization and genome analysis of a novel bacterium Sphingobium yanoikuyae SJTF8 capable of degrading PAHs.</title>
        <authorList>
            <person name="Yin C."/>
            <person name="Xiong W."/>
            <person name="Liang R."/>
        </authorList>
    </citation>
    <scope>NUCLEOTIDE SEQUENCE [LARGE SCALE GENOMIC DNA]</scope>
    <source>
        <strain evidence="2 3">SJTF8</strain>
    </source>
</reference>
<feature type="compositionally biased region" description="Low complexity" evidence="1">
    <location>
        <begin position="120"/>
        <end position="140"/>
    </location>
</feature>
<protein>
    <submittedName>
        <fullName evidence="2">Uncharacterized protein</fullName>
    </submittedName>
</protein>
<feature type="compositionally biased region" description="Basic residues" evidence="1">
    <location>
        <begin position="109"/>
        <end position="119"/>
    </location>
</feature>
<feature type="region of interest" description="Disordered" evidence="1">
    <location>
        <begin position="58"/>
        <end position="140"/>
    </location>
</feature>
<accession>A0A3G2UN32</accession>
<proteinExistence type="predicted"/>
<dbReference type="AlphaFoldDB" id="A0A3G2UN32"/>
<feature type="compositionally biased region" description="Low complexity" evidence="1">
    <location>
        <begin position="89"/>
        <end position="99"/>
    </location>
</feature>
<gene>
    <name evidence="2" type="ORF">EBF16_05605</name>
</gene>
<dbReference type="EMBL" id="CP033230">
    <property type="protein sequence ID" value="AYO76466.1"/>
    <property type="molecule type" value="Genomic_DNA"/>
</dbReference>
<name>A0A3G2UN32_SPHYA</name>
<evidence type="ECO:0000256" key="1">
    <source>
        <dbReference type="SAM" id="MobiDB-lite"/>
    </source>
</evidence>
<dbReference type="Proteomes" id="UP000280708">
    <property type="component" value="Chromosome"/>
</dbReference>
<evidence type="ECO:0000313" key="3">
    <source>
        <dbReference type="Proteomes" id="UP000280708"/>
    </source>
</evidence>
<organism evidence="2 3">
    <name type="scientific">Sphingobium yanoikuyae</name>
    <name type="common">Sphingomonas yanoikuyae</name>
    <dbReference type="NCBI Taxonomy" id="13690"/>
    <lineage>
        <taxon>Bacteria</taxon>
        <taxon>Pseudomonadati</taxon>
        <taxon>Pseudomonadota</taxon>
        <taxon>Alphaproteobacteria</taxon>
        <taxon>Sphingomonadales</taxon>
        <taxon>Sphingomonadaceae</taxon>
        <taxon>Sphingobium</taxon>
    </lineage>
</organism>
<dbReference type="RefSeq" id="WP_122129477.1">
    <property type="nucleotide sequence ID" value="NZ_CP033230.1"/>
</dbReference>
<evidence type="ECO:0000313" key="2">
    <source>
        <dbReference type="EMBL" id="AYO76466.1"/>
    </source>
</evidence>